<dbReference type="Gene3D" id="3.60.15.10">
    <property type="entry name" value="Ribonuclease Z/Hydroxyacylglutathione hydrolase-like"/>
    <property type="match status" value="1"/>
</dbReference>
<dbReference type="InterPro" id="IPR052159">
    <property type="entry name" value="Competence_DNA_uptake"/>
</dbReference>
<dbReference type="Proteomes" id="UP000697710">
    <property type="component" value="Unassembled WGS sequence"/>
</dbReference>
<dbReference type="EMBL" id="JAGQHR010000443">
    <property type="protein sequence ID" value="MCA9728660.1"/>
    <property type="molecule type" value="Genomic_DNA"/>
</dbReference>
<comment type="caution">
    <text evidence="1">The sequence shown here is derived from an EMBL/GenBank/DDBJ whole genome shotgun (WGS) entry which is preliminary data.</text>
</comment>
<dbReference type="AlphaFoldDB" id="A0A956M2D6"/>
<organism evidence="1 2">
    <name type="scientific">Eiseniibacteriota bacterium</name>
    <dbReference type="NCBI Taxonomy" id="2212470"/>
    <lineage>
        <taxon>Bacteria</taxon>
        <taxon>Candidatus Eiseniibacteriota</taxon>
    </lineage>
</organism>
<dbReference type="InterPro" id="IPR036866">
    <property type="entry name" value="RibonucZ/Hydroxyglut_hydro"/>
</dbReference>
<name>A0A956M2D6_UNCEI</name>
<evidence type="ECO:0000313" key="2">
    <source>
        <dbReference type="Proteomes" id="UP000697710"/>
    </source>
</evidence>
<feature type="non-terminal residue" evidence="1">
    <location>
        <position position="1"/>
    </location>
</feature>
<reference evidence="1" key="1">
    <citation type="submission" date="2020-04" db="EMBL/GenBank/DDBJ databases">
        <authorList>
            <person name="Zhang T."/>
        </authorList>
    </citation>
    <scope>NUCLEOTIDE SEQUENCE</scope>
    <source>
        <strain evidence="1">HKST-UBA01</strain>
    </source>
</reference>
<accession>A0A956M2D6</accession>
<protein>
    <recommendedName>
        <fullName evidence="3">MBL fold metallo-hydrolase</fullName>
    </recommendedName>
</protein>
<sequence length="414" mass="45065">VGQGDGILIRTPNHRHIMIDGGYQRSKQPTGKNAADFVDWKFAKDYGTTTIDLDVMIASHCDADHYGGLWDLLNPAEDRELDAQQVLLGHFLHAGVSWFKKPGGRYLGPESNGFLTRLLGNRADVGAALGSGSGIKLQGEWAKFLQCVYDTGCPISRISHVDAWLPGFAPGEQPVAIRVLAPVEYDLNGQPALTDFGSDSKNTNGHSVLLRLDYGRSRILLTGDLNKKAQQSLLTEWEGSRTEFLCDVAKGCHHGSDDVSYAFLQAMQPAATVISSGDDESHSHPRPKIVAASGLTGYVTLANDEIVTPLVYSTEIARSVRIGTPKRFTFSEVKDAQGQAISETRMDKVGVDYGVVTAGALKPQSRTATMNHRKIVDGIIYGLVNVRTDGDRILCATLNEADSKWEIESFSSRF</sequence>
<reference evidence="1" key="2">
    <citation type="journal article" date="2021" name="Microbiome">
        <title>Successional dynamics and alternative stable states in a saline activated sludge microbial community over 9 years.</title>
        <authorList>
            <person name="Wang Y."/>
            <person name="Ye J."/>
            <person name="Ju F."/>
            <person name="Liu L."/>
            <person name="Boyd J.A."/>
            <person name="Deng Y."/>
            <person name="Parks D.H."/>
            <person name="Jiang X."/>
            <person name="Yin X."/>
            <person name="Woodcroft B.J."/>
            <person name="Tyson G.W."/>
            <person name="Hugenholtz P."/>
            <person name="Polz M.F."/>
            <person name="Zhang T."/>
        </authorList>
    </citation>
    <scope>NUCLEOTIDE SEQUENCE</scope>
    <source>
        <strain evidence="1">HKST-UBA01</strain>
    </source>
</reference>
<dbReference type="SUPFAM" id="SSF56281">
    <property type="entry name" value="Metallo-hydrolase/oxidoreductase"/>
    <property type="match status" value="1"/>
</dbReference>
<evidence type="ECO:0008006" key="3">
    <source>
        <dbReference type="Google" id="ProtNLM"/>
    </source>
</evidence>
<proteinExistence type="predicted"/>
<evidence type="ECO:0000313" key="1">
    <source>
        <dbReference type="EMBL" id="MCA9728660.1"/>
    </source>
</evidence>
<dbReference type="PANTHER" id="PTHR30619">
    <property type="entry name" value="DNA INTERNALIZATION/COMPETENCE PROTEIN COMEC/REC2"/>
    <property type="match status" value="1"/>
</dbReference>
<dbReference type="PANTHER" id="PTHR30619:SF1">
    <property type="entry name" value="RECOMBINATION PROTEIN 2"/>
    <property type="match status" value="1"/>
</dbReference>
<gene>
    <name evidence="1" type="ORF">KC729_13305</name>
</gene>